<keyword evidence="7 8" id="KW-0472">Membrane</keyword>
<keyword evidence="4" id="KW-0997">Cell inner membrane</keyword>
<dbReference type="PROSITE" id="PS50928">
    <property type="entry name" value="ABC_TM1"/>
    <property type="match status" value="2"/>
</dbReference>
<evidence type="ECO:0000256" key="1">
    <source>
        <dbReference type="ARBA" id="ARBA00004429"/>
    </source>
</evidence>
<proteinExistence type="inferred from homology"/>
<keyword evidence="5 8" id="KW-0812">Transmembrane</keyword>
<evidence type="ECO:0000256" key="4">
    <source>
        <dbReference type="ARBA" id="ARBA00022519"/>
    </source>
</evidence>
<accession>A0A1Y6CMM1</accession>
<feature type="transmembrane region" description="Helical" evidence="8">
    <location>
        <begin position="105"/>
        <end position="125"/>
    </location>
</feature>
<keyword evidence="2 8" id="KW-0813">Transport</keyword>
<evidence type="ECO:0000256" key="6">
    <source>
        <dbReference type="ARBA" id="ARBA00022989"/>
    </source>
</evidence>
<feature type="domain" description="ABC transmembrane type-1" evidence="9">
    <location>
        <begin position="70"/>
        <end position="277"/>
    </location>
</feature>
<keyword evidence="6 8" id="KW-1133">Transmembrane helix</keyword>
<evidence type="ECO:0000259" key="9">
    <source>
        <dbReference type="PROSITE" id="PS50928"/>
    </source>
</evidence>
<evidence type="ECO:0000256" key="3">
    <source>
        <dbReference type="ARBA" id="ARBA00022475"/>
    </source>
</evidence>
<dbReference type="PANTHER" id="PTHR43357">
    <property type="entry name" value="INNER MEMBRANE ABC TRANSPORTER PERMEASE PROTEIN YDCV"/>
    <property type="match status" value="1"/>
</dbReference>
<organism evidence="10 11">
    <name type="scientific">Pseudobacteriovorax antillogorgiicola</name>
    <dbReference type="NCBI Taxonomy" id="1513793"/>
    <lineage>
        <taxon>Bacteria</taxon>
        <taxon>Pseudomonadati</taxon>
        <taxon>Bdellovibrionota</taxon>
        <taxon>Oligoflexia</taxon>
        <taxon>Oligoflexales</taxon>
        <taxon>Pseudobacteriovoracaceae</taxon>
        <taxon>Pseudobacteriovorax</taxon>
    </lineage>
</organism>
<gene>
    <name evidence="10" type="ORF">SAMN06296036_13031</name>
</gene>
<dbReference type="AlphaFoldDB" id="A0A1Y6CMM1"/>
<feature type="transmembrane region" description="Helical" evidence="8">
    <location>
        <begin position="215"/>
        <end position="238"/>
    </location>
</feature>
<dbReference type="Pfam" id="PF00528">
    <property type="entry name" value="BPD_transp_1"/>
    <property type="match status" value="2"/>
</dbReference>
<dbReference type="GO" id="GO:0005886">
    <property type="term" value="C:plasma membrane"/>
    <property type="evidence" value="ECO:0007669"/>
    <property type="project" value="UniProtKB-SubCell"/>
</dbReference>
<feature type="domain" description="ABC transmembrane type-1" evidence="9">
    <location>
        <begin position="363"/>
        <end position="560"/>
    </location>
</feature>
<evidence type="ECO:0000256" key="8">
    <source>
        <dbReference type="RuleBase" id="RU363032"/>
    </source>
</evidence>
<dbReference type="PANTHER" id="PTHR43357:SF3">
    <property type="entry name" value="FE(3+)-TRANSPORT SYSTEM PERMEASE PROTEIN FBPB 2"/>
    <property type="match status" value="1"/>
</dbReference>
<dbReference type="Gene3D" id="1.10.3720.10">
    <property type="entry name" value="MetI-like"/>
    <property type="match status" value="2"/>
</dbReference>
<evidence type="ECO:0000313" key="10">
    <source>
        <dbReference type="EMBL" id="SMF76452.1"/>
    </source>
</evidence>
<dbReference type="GO" id="GO:0055085">
    <property type="term" value="P:transmembrane transport"/>
    <property type="evidence" value="ECO:0007669"/>
    <property type="project" value="InterPro"/>
</dbReference>
<feature type="transmembrane region" description="Helical" evidence="8">
    <location>
        <begin position="20"/>
        <end position="47"/>
    </location>
</feature>
<sequence length="571" mass="62755">MANREESSKLARVLSNAVGYGTVAATIAILFFFLVWPVAVIVSKAFINDGQFTLEYFPLLFANELFKNSMVNSLWIGVATTVLTTIVSLPLAIINAKYEFRGKALLSGLLLVPMVMPPFVGAIGIQRFFARRGSVNIALMEWGIIDTPIDWLGPENMFWAVVVLEVLHLYPIMYLNLTAALANIDPSVEEMATTLGVPRWRQYLDIIWPLARPGYFAGAIIVFIWALTDLGTPLLVGFHETIPVQIFNMITDVNENPIGYSLVFIVIAMTVGFFLISKFALGNQKYEMMAKGHVTSGKRQASGLGLVFIYALVLGTVIAALIPHISVVITSLSDKWFMTVLPENYTLKYYAQIFEAELPYISIKNSLFFAGLSTIVDLVLGLLIAYVIVRKLVPFPSLLDSLVMVPLALPGIVLAFGYVVTYSDTALDPLNNPIPLLVIAYAIRRLPYMVRSAVAGLQQTSISLEEASETFGASRFHTMRKITIPLVMANLIAGALLCFSYAMLDVSDSLILAMKEKFYPLTKAIYVLFLEQGSGELVASALGMVGMLILTVCIMGSSLILGKKMGELFRS</sequence>
<dbReference type="InterPro" id="IPR035906">
    <property type="entry name" value="MetI-like_sf"/>
</dbReference>
<feature type="transmembrane region" description="Helical" evidence="8">
    <location>
        <begin position="401"/>
        <end position="420"/>
    </location>
</feature>
<evidence type="ECO:0000313" key="11">
    <source>
        <dbReference type="Proteomes" id="UP000192907"/>
    </source>
</evidence>
<feature type="transmembrane region" description="Helical" evidence="8">
    <location>
        <begin position="482"/>
        <end position="504"/>
    </location>
</feature>
<dbReference type="RefSeq" id="WP_132324981.1">
    <property type="nucleotide sequence ID" value="NZ_FWZT01000030.1"/>
</dbReference>
<comment type="subcellular location">
    <subcellularLocation>
        <location evidence="1">Cell inner membrane</location>
        <topology evidence="1">Multi-pass membrane protein</topology>
    </subcellularLocation>
    <subcellularLocation>
        <location evidence="8">Cell membrane</location>
        <topology evidence="8">Multi-pass membrane protein</topology>
    </subcellularLocation>
</comment>
<dbReference type="InterPro" id="IPR000515">
    <property type="entry name" value="MetI-like"/>
</dbReference>
<feature type="transmembrane region" description="Helical" evidence="8">
    <location>
        <begin position="157"/>
        <end position="177"/>
    </location>
</feature>
<feature type="transmembrane region" description="Helical" evidence="8">
    <location>
        <begin position="426"/>
        <end position="443"/>
    </location>
</feature>
<evidence type="ECO:0000256" key="7">
    <source>
        <dbReference type="ARBA" id="ARBA00023136"/>
    </source>
</evidence>
<dbReference type="OrthoDB" id="5294991at2"/>
<dbReference type="EMBL" id="FWZT01000030">
    <property type="protein sequence ID" value="SMF76452.1"/>
    <property type="molecule type" value="Genomic_DNA"/>
</dbReference>
<keyword evidence="11" id="KW-1185">Reference proteome</keyword>
<feature type="transmembrane region" description="Helical" evidence="8">
    <location>
        <begin position="367"/>
        <end position="389"/>
    </location>
</feature>
<evidence type="ECO:0000256" key="5">
    <source>
        <dbReference type="ARBA" id="ARBA00022692"/>
    </source>
</evidence>
<dbReference type="Proteomes" id="UP000192907">
    <property type="component" value="Unassembled WGS sequence"/>
</dbReference>
<name>A0A1Y6CMM1_9BACT</name>
<evidence type="ECO:0000256" key="2">
    <source>
        <dbReference type="ARBA" id="ARBA00022448"/>
    </source>
</evidence>
<feature type="transmembrane region" description="Helical" evidence="8">
    <location>
        <begin position="258"/>
        <end position="281"/>
    </location>
</feature>
<keyword evidence="3" id="KW-1003">Cell membrane</keyword>
<protein>
    <submittedName>
        <fullName evidence="10">Iron(III) transport system permease protein</fullName>
    </submittedName>
</protein>
<feature type="transmembrane region" description="Helical" evidence="8">
    <location>
        <begin position="74"/>
        <end position="93"/>
    </location>
</feature>
<dbReference type="STRING" id="1513793.SAMN06296036_13031"/>
<reference evidence="11" key="1">
    <citation type="submission" date="2017-04" db="EMBL/GenBank/DDBJ databases">
        <authorList>
            <person name="Varghese N."/>
            <person name="Submissions S."/>
        </authorList>
    </citation>
    <scope>NUCLEOTIDE SEQUENCE [LARGE SCALE GENOMIC DNA]</scope>
    <source>
        <strain evidence="11">RKEM611</strain>
    </source>
</reference>
<dbReference type="SUPFAM" id="SSF161098">
    <property type="entry name" value="MetI-like"/>
    <property type="match status" value="2"/>
</dbReference>
<feature type="transmembrane region" description="Helical" evidence="8">
    <location>
        <begin position="302"/>
        <end position="329"/>
    </location>
</feature>
<feature type="transmembrane region" description="Helical" evidence="8">
    <location>
        <begin position="537"/>
        <end position="561"/>
    </location>
</feature>
<dbReference type="CDD" id="cd06261">
    <property type="entry name" value="TM_PBP2"/>
    <property type="match status" value="2"/>
</dbReference>
<comment type="similarity">
    <text evidence="8">Belongs to the binding-protein-dependent transport system permease family.</text>
</comment>